<keyword evidence="4" id="KW-0472">Membrane</keyword>
<evidence type="ECO:0000256" key="1">
    <source>
        <dbReference type="ARBA" id="ARBA00004167"/>
    </source>
</evidence>
<dbReference type="PANTHER" id="PTHR24416:SF621">
    <property type="entry name" value="TYROSINE KINASE RECEPTOR CAD96CA"/>
    <property type="match status" value="1"/>
</dbReference>
<dbReference type="Pfam" id="PF07714">
    <property type="entry name" value="PK_Tyr_Ser-Thr"/>
    <property type="match status" value="1"/>
</dbReference>
<dbReference type="GO" id="GO:0007169">
    <property type="term" value="P:cell surface receptor protein tyrosine kinase signaling pathway"/>
    <property type="evidence" value="ECO:0007669"/>
    <property type="project" value="TreeGrafter"/>
</dbReference>
<feature type="binding site" evidence="2">
    <location>
        <position position="368"/>
    </location>
    <ligand>
        <name>ATP</name>
        <dbReference type="ChEBI" id="CHEBI:30616"/>
    </ligand>
</feature>
<evidence type="ECO:0000256" key="4">
    <source>
        <dbReference type="SAM" id="Phobius"/>
    </source>
</evidence>
<comment type="caution">
    <text evidence="6">The sequence shown here is derived from an EMBL/GenBank/DDBJ whole genome shotgun (WGS) entry which is preliminary data.</text>
</comment>
<dbReference type="OrthoDB" id="3256376at2759"/>
<dbReference type="AlphaFoldDB" id="A0A5B7F784"/>
<keyword evidence="4" id="KW-1133">Transmembrane helix</keyword>
<feature type="transmembrane region" description="Helical" evidence="4">
    <location>
        <begin position="222"/>
        <end position="244"/>
    </location>
</feature>
<keyword evidence="6" id="KW-0808">Transferase</keyword>
<keyword evidence="4" id="KW-0812">Transmembrane</keyword>
<dbReference type="Proteomes" id="UP000324222">
    <property type="component" value="Unassembled WGS sequence"/>
</dbReference>
<dbReference type="InterPro" id="IPR050122">
    <property type="entry name" value="RTK"/>
</dbReference>
<keyword evidence="6" id="KW-0418">Kinase</keyword>
<feature type="region of interest" description="Disordered" evidence="3">
    <location>
        <begin position="48"/>
        <end position="77"/>
    </location>
</feature>
<proteinExistence type="predicted"/>
<evidence type="ECO:0000256" key="3">
    <source>
        <dbReference type="SAM" id="MobiDB-lite"/>
    </source>
</evidence>
<feature type="domain" description="Protein kinase" evidence="5">
    <location>
        <begin position="335"/>
        <end position="414"/>
    </location>
</feature>
<keyword evidence="6" id="KW-0675">Receptor</keyword>
<dbReference type="GO" id="GO:0004714">
    <property type="term" value="F:transmembrane receptor protein tyrosine kinase activity"/>
    <property type="evidence" value="ECO:0007669"/>
    <property type="project" value="TreeGrafter"/>
</dbReference>
<sequence length="414" mass="45553">MGIIILISLTLQLKPTEKRRDFMLRVKLVDGKFNPVVVVRVQVARQGERHEGPRGFEGPPGFRGEQPHGFPGGNFPHIQTPADIMPVPFLSVEKKWHVREGAPVGSLVNTVHVYDFAQNGYILDLVDPTELLQINKKTGRITLAKSPTVEKVGSFIVKVIATSPQGSAEEEVQLLVLASHHIPSTRPNQVNQLDLQVVGGERGVAVTSSTEAPSAGQAGGSLTVITILLVVGLVLVVGGILWCWNRHRRLVAARSKKSAVMYDKEKEAAAAVEPEEQRDSESQQQGSIVGLAARWWRRASSNTYEDSFRNSKEKRKSTTVAPSSSDMWEFPRHRLKFMGILGEGCFGQVWKCEATGLKGEKTMLVAVKTLKESAGERERKDLVQELKVLKSLGQHPNVLSMLACCTEKGETCRT</sequence>
<dbReference type="InterPro" id="IPR011009">
    <property type="entry name" value="Kinase-like_dom_sf"/>
</dbReference>
<dbReference type="Gene3D" id="3.30.200.20">
    <property type="entry name" value="Phosphorylase Kinase, domain 1"/>
    <property type="match status" value="1"/>
</dbReference>
<dbReference type="EMBL" id="VSRR010004862">
    <property type="protein sequence ID" value="MPC40933.1"/>
    <property type="molecule type" value="Genomic_DNA"/>
</dbReference>
<dbReference type="GO" id="GO:0005509">
    <property type="term" value="F:calcium ion binding"/>
    <property type="evidence" value="ECO:0007669"/>
    <property type="project" value="InterPro"/>
</dbReference>
<evidence type="ECO:0000313" key="6">
    <source>
        <dbReference type="EMBL" id="MPC40933.1"/>
    </source>
</evidence>
<evidence type="ECO:0000259" key="5">
    <source>
        <dbReference type="PROSITE" id="PS50011"/>
    </source>
</evidence>
<dbReference type="SUPFAM" id="SSF49313">
    <property type="entry name" value="Cadherin-like"/>
    <property type="match status" value="1"/>
</dbReference>
<protein>
    <submittedName>
        <fullName evidence="6">Tyrosine kinase receptor Cad96Ca</fullName>
    </submittedName>
</protein>
<dbReference type="SUPFAM" id="SSF56112">
    <property type="entry name" value="Protein kinase-like (PK-like)"/>
    <property type="match status" value="1"/>
</dbReference>
<reference evidence="6 7" key="1">
    <citation type="submission" date="2019-05" db="EMBL/GenBank/DDBJ databases">
        <title>Another draft genome of Portunus trituberculatus and its Hox gene families provides insights of decapod evolution.</title>
        <authorList>
            <person name="Jeong J.-H."/>
            <person name="Song I."/>
            <person name="Kim S."/>
            <person name="Choi T."/>
            <person name="Kim D."/>
            <person name="Ryu S."/>
            <person name="Kim W."/>
        </authorList>
    </citation>
    <scope>NUCLEOTIDE SEQUENCE [LARGE SCALE GENOMIC DNA]</scope>
    <source>
        <tissue evidence="6">Muscle</tissue>
    </source>
</reference>
<dbReference type="GO" id="GO:0005524">
    <property type="term" value="F:ATP binding"/>
    <property type="evidence" value="ECO:0007669"/>
    <property type="project" value="UniProtKB-UniRule"/>
</dbReference>
<dbReference type="PANTHER" id="PTHR24416">
    <property type="entry name" value="TYROSINE-PROTEIN KINASE RECEPTOR"/>
    <property type="match status" value="1"/>
</dbReference>
<keyword evidence="7" id="KW-1185">Reference proteome</keyword>
<accession>A0A5B7F784</accession>
<dbReference type="InterPro" id="IPR000719">
    <property type="entry name" value="Prot_kinase_dom"/>
</dbReference>
<evidence type="ECO:0000256" key="2">
    <source>
        <dbReference type="PROSITE-ProRule" id="PRU10141"/>
    </source>
</evidence>
<dbReference type="GO" id="GO:0005886">
    <property type="term" value="C:plasma membrane"/>
    <property type="evidence" value="ECO:0007669"/>
    <property type="project" value="TreeGrafter"/>
</dbReference>
<comment type="subcellular location">
    <subcellularLocation>
        <location evidence="1">Membrane</location>
        <topology evidence="1">Single-pass membrane protein</topology>
    </subcellularLocation>
</comment>
<name>A0A5B7F784_PORTR</name>
<keyword evidence="2" id="KW-0067">ATP-binding</keyword>
<dbReference type="InterPro" id="IPR017441">
    <property type="entry name" value="Protein_kinase_ATP_BS"/>
</dbReference>
<dbReference type="Gene3D" id="2.60.40.60">
    <property type="entry name" value="Cadherins"/>
    <property type="match status" value="1"/>
</dbReference>
<dbReference type="InterPro" id="IPR001245">
    <property type="entry name" value="Ser-Thr/Tyr_kinase_cat_dom"/>
</dbReference>
<gene>
    <name evidence="6" type="primary">Cad96Ca_2</name>
    <name evidence="6" type="ORF">E2C01_034508</name>
</gene>
<dbReference type="CDD" id="cd11304">
    <property type="entry name" value="Cadherin_repeat"/>
    <property type="match status" value="1"/>
</dbReference>
<organism evidence="6 7">
    <name type="scientific">Portunus trituberculatus</name>
    <name type="common">Swimming crab</name>
    <name type="synonym">Neptunus trituberculatus</name>
    <dbReference type="NCBI Taxonomy" id="210409"/>
    <lineage>
        <taxon>Eukaryota</taxon>
        <taxon>Metazoa</taxon>
        <taxon>Ecdysozoa</taxon>
        <taxon>Arthropoda</taxon>
        <taxon>Crustacea</taxon>
        <taxon>Multicrustacea</taxon>
        <taxon>Malacostraca</taxon>
        <taxon>Eumalacostraca</taxon>
        <taxon>Eucarida</taxon>
        <taxon>Decapoda</taxon>
        <taxon>Pleocyemata</taxon>
        <taxon>Brachyura</taxon>
        <taxon>Eubrachyura</taxon>
        <taxon>Portunoidea</taxon>
        <taxon>Portunidae</taxon>
        <taxon>Portuninae</taxon>
        <taxon>Portunus</taxon>
    </lineage>
</organism>
<dbReference type="GO" id="GO:0043235">
    <property type="term" value="C:receptor complex"/>
    <property type="evidence" value="ECO:0007669"/>
    <property type="project" value="TreeGrafter"/>
</dbReference>
<evidence type="ECO:0000313" key="7">
    <source>
        <dbReference type="Proteomes" id="UP000324222"/>
    </source>
</evidence>
<keyword evidence="2" id="KW-0547">Nucleotide-binding</keyword>
<dbReference type="InterPro" id="IPR015919">
    <property type="entry name" value="Cadherin-like_sf"/>
</dbReference>
<dbReference type="PROSITE" id="PS00107">
    <property type="entry name" value="PROTEIN_KINASE_ATP"/>
    <property type="match status" value="1"/>
</dbReference>
<dbReference type="PROSITE" id="PS50011">
    <property type="entry name" value="PROTEIN_KINASE_DOM"/>
    <property type="match status" value="1"/>
</dbReference>